<dbReference type="InterPro" id="IPR039420">
    <property type="entry name" value="WalR-like"/>
</dbReference>
<dbReference type="GO" id="GO:0000160">
    <property type="term" value="P:phosphorelay signal transduction system"/>
    <property type="evidence" value="ECO:0007669"/>
    <property type="project" value="InterPro"/>
</dbReference>
<proteinExistence type="predicted"/>
<dbReference type="SMART" id="SM00421">
    <property type="entry name" value="HTH_LUXR"/>
    <property type="match status" value="1"/>
</dbReference>
<feature type="domain" description="Response regulatory" evidence="5">
    <location>
        <begin position="4"/>
        <end position="120"/>
    </location>
</feature>
<evidence type="ECO:0000256" key="1">
    <source>
        <dbReference type="ARBA" id="ARBA00022553"/>
    </source>
</evidence>
<dbReference type="PROSITE" id="PS50110">
    <property type="entry name" value="RESPONSE_REGULATORY"/>
    <property type="match status" value="1"/>
</dbReference>
<dbReference type="GO" id="GO:0006355">
    <property type="term" value="P:regulation of DNA-templated transcription"/>
    <property type="evidence" value="ECO:0007669"/>
    <property type="project" value="InterPro"/>
</dbReference>
<dbReference type="Gene3D" id="3.40.50.2300">
    <property type="match status" value="1"/>
</dbReference>
<dbReference type="CDD" id="cd17535">
    <property type="entry name" value="REC_NarL-like"/>
    <property type="match status" value="1"/>
</dbReference>
<evidence type="ECO:0000259" key="5">
    <source>
        <dbReference type="PROSITE" id="PS50110"/>
    </source>
</evidence>
<evidence type="ECO:0000259" key="4">
    <source>
        <dbReference type="PROSITE" id="PS50043"/>
    </source>
</evidence>
<dbReference type="RefSeq" id="WP_211464347.1">
    <property type="nucleotide sequence ID" value="NZ_JAGSXH010000007.1"/>
</dbReference>
<dbReference type="PANTHER" id="PTHR43214">
    <property type="entry name" value="TWO-COMPONENT RESPONSE REGULATOR"/>
    <property type="match status" value="1"/>
</dbReference>
<dbReference type="InterPro" id="IPR011006">
    <property type="entry name" value="CheY-like_superfamily"/>
</dbReference>
<name>A0A8J7WH38_9ACTN</name>
<dbReference type="InterPro" id="IPR001789">
    <property type="entry name" value="Sig_transdc_resp-reg_receiver"/>
</dbReference>
<feature type="modified residue" description="4-aspartylphosphate" evidence="3">
    <location>
        <position position="55"/>
    </location>
</feature>
<evidence type="ECO:0000313" key="6">
    <source>
        <dbReference type="EMBL" id="MBS2962068.1"/>
    </source>
</evidence>
<sequence>MTIRVVIADDHRVVRDGLCYLLGQEPDIEVAGEAGDGRQTVDVVTAIRPDVLLLDLYMPGLDGHAVIAALHDTPHRPAVVVLTSATDDEHLVRAMHAGATSFLLKTAPAEHVIAAIRDAAAGTASLSPELLTRLTQALRRPPPPDPLQPLSPREREVLQLIARGQSNRQIARSLEIGEQTVKTHVRSILTKLGLQDRVHAAIFALRHQTGSYQGD</sequence>
<keyword evidence="2" id="KW-0238">DNA-binding</keyword>
<organism evidence="6 7">
    <name type="scientific">Actinocrinis puniceicyclus</name>
    <dbReference type="NCBI Taxonomy" id="977794"/>
    <lineage>
        <taxon>Bacteria</taxon>
        <taxon>Bacillati</taxon>
        <taxon>Actinomycetota</taxon>
        <taxon>Actinomycetes</taxon>
        <taxon>Catenulisporales</taxon>
        <taxon>Actinospicaceae</taxon>
        <taxon>Actinocrinis</taxon>
    </lineage>
</organism>
<dbReference type="AlphaFoldDB" id="A0A8J7WH38"/>
<dbReference type="SMART" id="SM00448">
    <property type="entry name" value="REC"/>
    <property type="match status" value="1"/>
</dbReference>
<gene>
    <name evidence="6" type="ORF">KGA66_03340</name>
</gene>
<dbReference type="Proteomes" id="UP000677913">
    <property type="component" value="Unassembled WGS sequence"/>
</dbReference>
<dbReference type="CDD" id="cd06170">
    <property type="entry name" value="LuxR_C_like"/>
    <property type="match status" value="1"/>
</dbReference>
<dbReference type="InterPro" id="IPR000792">
    <property type="entry name" value="Tscrpt_reg_LuxR_C"/>
</dbReference>
<dbReference type="EMBL" id="JAGSXH010000007">
    <property type="protein sequence ID" value="MBS2962068.1"/>
    <property type="molecule type" value="Genomic_DNA"/>
</dbReference>
<evidence type="ECO:0000313" key="7">
    <source>
        <dbReference type="Proteomes" id="UP000677913"/>
    </source>
</evidence>
<dbReference type="InterPro" id="IPR058245">
    <property type="entry name" value="NreC/VraR/RcsB-like_REC"/>
</dbReference>
<dbReference type="PROSITE" id="PS00622">
    <property type="entry name" value="HTH_LUXR_1"/>
    <property type="match status" value="1"/>
</dbReference>
<evidence type="ECO:0000256" key="3">
    <source>
        <dbReference type="PROSITE-ProRule" id="PRU00169"/>
    </source>
</evidence>
<dbReference type="InterPro" id="IPR016032">
    <property type="entry name" value="Sig_transdc_resp-reg_C-effctor"/>
</dbReference>
<accession>A0A8J7WH38</accession>
<comment type="caution">
    <text evidence="6">The sequence shown here is derived from an EMBL/GenBank/DDBJ whole genome shotgun (WGS) entry which is preliminary data.</text>
</comment>
<dbReference type="PROSITE" id="PS50043">
    <property type="entry name" value="HTH_LUXR_2"/>
    <property type="match status" value="1"/>
</dbReference>
<protein>
    <submittedName>
        <fullName evidence="6">Response regulator transcription factor</fullName>
    </submittedName>
</protein>
<keyword evidence="1 3" id="KW-0597">Phosphoprotein</keyword>
<dbReference type="SUPFAM" id="SSF52172">
    <property type="entry name" value="CheY-like"/>
    <property type="match status" value="1"/>
</dbReference>
<dbReference type="Pfam" id="PF00072">
    <property type="entry name" value="Response_reg"/>
    <property type="match status" value="1"/>
</dbReference>
<dbReference type="Pfam" id="PF00196">
    <property type="entry name" value="GerE"/>
    <property type="match status" value="1"/>
</dbReference>
<dbReference type="GO" id="GO:0003677">
    <property type="term" value="F:DNA binding"/>
    <property type="evidence" value="ECO:0007669"/>
    <property type="project" value="UniProtKB-KW"/>
</dbReference>
<keyword evidence="7" id="KW-1185">Reference proteome</keyword>
<evidence type="ECO:0000256" key="2">
    <source>
        <dbReference type="ARBA" id="ARBA00023125"/>
    </source>
</evidence>
<feature type="domain" description="HTH luxR-type" evidence="4">
    <location>
        <begin position="143"/>
        <end position="208"/>
    </location>
</feature>
<dbReference type="PRINTS" id="PR00038">
    <property type="entry name" value="HTHLUXR"/>
</dbReference>
<reference evidence="6" key="1">
    <citation type="submission" date="2021-04" db="EMBL/GenBank/DDBJ databases">
        <title>Genome based classification of Actinospica acidithermotolerans sp. nov., an actinobacterium isolated from an Indonesian hot spring.</title>
        <authorList>
            <person name="Kusuma A.B."/>
            <person name="Putra K.E."/>
            <person name="Nafisah S."/>
            <person name="Loh J."/>
            <person name="Nouioui I."/>
            <person name="Goodfellow M."/>
        </authorList>
    </citation>
    <scope>NUCLEOTIDE SEQUENCE</scope>
    <source>
        <strain evidence="6">DSM 45618</strain>
    </source>
</reference>
<dbReference type="SUPFAM" id="SSF46894">
    <property type="entry name" value="C-terminal effector domain of the bipartite response regulators"/>
    <property type="match status" value="1"/>
</dbReference>